<dbReference type="GO" id="GO:0016787">
    <property type="term" value="F:hydrolase activity"/>
    <property type="evidence" value="ECO:0007669"/>
    <property type="project" value="UniProtKB-KW"/>
</dbReference>
<dbReference type="GO" id="GO:0005634">
    <property type="term" value="C:nucleus"/>
    <property type="evidence" value="ECO:0007669"/>
    <property type="project" value="UniProtKB-SubCell"/>
</dbReference>
<keyword evidence="20" id="KW-1185">Reference proteome</keyword>
<evidence type="ECO:0000256" key="6">
    <source>
        <dbReference type="ARBA" id="ARBA00022695"/>
    </source>
</evidence>
<dbReference type="EC" id="2.7.7.7" evidence="4"/>
<dbReference type="Pfam" id="PF20470">
    <property type="entry name" value="HTH_61"/>
    <property type="match status" value="1"/>
</dbReference>
<feature type="region of interest" description="Disordered" evidence="16">
    <location>
        <begin position="160"/>
        <end position="212"/>
    </location>
</feature>
<evidence type="ECO:0000256" key="13">
    <source>
        <dbReference type="ARBA" id="ARBA00023242"/>
    </source>
</evidence>
<dbReference type="FunFam" id="3.40.50.300:FF:000753">
    <property type="entry name" value="Polymerase (DNA directed), theta"/>
    <property type="match status" value="1"/>
</dbReference>
<comment type="subcellular location">
    <subcellularLocation>
        <location evidence="2">Nucleus</location>
    </subcellularLocation>
</comment>
<keyword evidence="10" id="KW-0067">ATP-binding</keyword>
<dbReference type="Gene3D" id="3.40.50.300">
    <property type="entry name" value="P-loop containing nucleotide triphosphate hydrolases"/>
    <property type="match status" value="2"/>
</dbReference>
<keyword evidence="5" id="KW-0808">Transferase</keyword>
<evidence type="ECO:0000256" key="15">
    <source>
        <dbReference type="ARBA" id="ARBA00074669"/>
    </source>
</evidence>
<feature type="compositionally biased region" description="Basic and acidic residues" evidence="16">
    <location>
        <begin position="2115"/>
        <end position="2132"/>
    </location>
</feature>
<dbReference type="SMART" id="SM00490">
    <property type="entry name" value="HELICc"/>
    <property type="match status" value="1"/>
</dbReference>
<feature type="compositionally biased region" description="Basic and acidic residues" evidence="16">
    <location>
        <begin position="2002"/>
        <end position="2021"/>
    </location>
</feature>
<dbReference type="GO" id="GO:0005524">
    <property type="term" value="F:ATP binding"/>
    <property type="evidence" value="ECO:0007669"/>
    <property type="project" value="UniProtKB-KW"/>
</dbReference>
<keyword evidence="8" id="KW-0227">DNA damage</keyword>
<reference evidence="19" key="2">
    <citation type="submission" date="2025-08" db="UniProtKB">
        <authorList>
            <consortium name="Ensembl"/>
        </authorList>
    </citation>
    <scope>IDENTIFICATION</scope>
</reference>
<keyword evidence="9" id="KW-0378">Hydrolase</keyword>
<protein>
    <recommendedName>
        <fullName evidence="15">DNA polymerase theta</fullName>
        <ecNumber evidence="4">2.7.7.7</ecNumber>
    </recommendedName>
</protein>
<dbReference type="InterPro" id="IPR011545">
    <property type="entry name" value="DEAD/DEAH_box_helicase_dom"/>
</dbReference>
<feature type="compositionally biased region" description="Basic and acidic residues" evidence="16">
    <location>
        <begin position="1481"/>
        <end position="1499"/>
    </location>
</feature>
<comment type="catalytic activity">
    <reaction evidence="14">
        <text>DNA(n) + a 2'-deoxyribonucleoside 5'-triphosphate = DNA(n+1) + diphosphate</text>
        <dbReference type="Rhea" id="RHEA:22508"/>
        <dbReference type="Rhea" id="RHEA-COMP:17339"/>
        <dbReference type="Rhea" id="RHEA-COMP:17340"/>
        <dbReference type="ChEBI" id="CHEBI:33019"/>
        <dbReference type="ChEBI" id="CHEBI:61560"/>
        <dbReference type="ChEBI" id="CHEBI:173112"/>
        <dbReference type="EC" id="2.7.7.7"/>
    </reaction>
</comment>
<dbReference type="InterPro" id="IPR036397">
    <property type="entry name" value="RNaseH_sf"/>
</dbReference>
<feature type="compositionally biased region" description="Basic and acidic residues" evidence="16">
    <location>
        <begin position="1130"/>
        <end position="1357"/>
    </location>
</feature>
<evidence type="ECO:0000259" key="17">
    <source>
        <dbReference type="PROSITE" id="PS51192"/>
    </source>
</evidence>
<reference evidence="19" key="1">
    <citation type="submission" date="2020-07" db="EMBL/GenBank/DDBJ databases">
        <title>A long reads based de novo assembly of the rainbow trout Arlee double haploid line genome.</title>
        <authorList>
            <person name="Gao G."/>
            <person name="Palti Y."/>
        </authorList>
    </citation>
    <scope>NUCLEOTIDE SEQUENCE [LARGE SCALE GENOMIC DNA]</scope>
</reference>
<dbReference type="PROSITE" id="PS51194">
    <property type="entry name" value="HELICASE_CTER"/>
    <property type="match status" value="1"/>
</dbReference>
<dbReference type="Proteomes" id="UP000694395">
    <property type="component" value="Chromosome Y"/>
</dbReference>
<feature type="compositionally biased region" description="Polar residues" evidence="16">
    <location>
        <begin position="196"/>
        <end position="211"/>
    </location>
</feature>
<keyword evidence="6" id="KW-0548">Nucleotidyltransferase</keyword>
<dbReference type="SUPFAM" id="SSF56672">
    <property type="entry name" value="DNA/RNA polymerases"/>
    <property type="match status" value="2"/>
</dbReference>
<feature type="compositionally biased region" description="Basic and acidic residues" evidence="16">
    <location>
        <begin position="1951"/>
        <end position="1987"/>
    </location>
</feature>
<dbReference type="Ensembl" id="ENSOMYT00000121744.1">
    <property type="protein sequence ID" value="ENSOMYP00000130752.1"/>
    <property type="gene ID" value="ENSOMYG00000053524.1"/>
</dbReference>
<feature type="compositionally biased region" description="Polar residues" evidence="16">
    <location>
        <begin position="1886"/>
        <end position="1898"/>
    </location>
</feature>
<dbReference type="Pfam" id="PF00476">
    <property type="entry name" value="DNA_pol_A"/>
    <property type="match status" value="2"/>
</dbReference>
<keyword evidence="12" id="KW-0234">DNA repair</keyword>
<dbReference type="Pfam" id="PF21099">
    <property type="entry name" value="POLQ_helical"/>
    <property type="match status" value="1"/>
</dbReference>
<feature type="region of interest" description="Disordered" evidence="16">
    <location>
        <begin position="1582"/>
        <end position="1771"/>
    </location>
</feature>
<evidence type="ECO:0000256" key="5">
    <source>
        <dbReference type="ARBA" id="ARBA00022679"/>
    </source>
</evidence>
<dbReference type="InterPro" id="IPR002298">
    <property type="entry name" value="DNA_polymerase_A"/>
</dbReference>
<sequence>MSSTAPPAKRKCYMGRHQIIKKNSVPDPEQPLTPRRSSRLQNTHIHTLRDNTHTARNVAAGQVCVVGDSSLDPGEEMLQVLDPGGMKLTHGVEMGVSLIQRGVSHASAAPAKTSHSLTPGPEVGARVGLGPGVCEHPGLVQTADCKDLAQCLLFSEDSEDREHAGTLPHRPADATPPQKNCSSRGRKRRARGRSSETTPTGRGNGSCQNADSPLDVSDDFILFRPSHVARARESAALQRSLRNNMSASVLTPPTGLEASTLNTTGAGLSAVFMRPDEQCDRLLLSSWGLPAAVLERYRRHGVSSMFPWQAQCLSLGRVLQGHNLVYSAPTSAGKTLVAELLMLKRVLETRRKALFILPFVSLAKEKMTYLQSVFSEAGVCVEGYMGGRAAPGGFSSLDVAVCTIEKANSLLNRLIEEDSMDLLGVVVVDELHMVGDSGRGYLLELLLTKIRYIALKHNTNNGSLSEGIQIVGMSATLPNLSLLAGWLDAELYQTDYRPVPLKQRLKVGNSIYDSSLSLVRTFEPLITVKGDEDHILSLCYETVSEGHSVLLFCPSKSWCEKLSDSIARAFYNLRHTGGQVVSGVALQAVALDQGGVVDVLAQLRRTPAGLDPVLQRTVPWGVAFHHAGLTFDERDVLEGAFRGGVVRVLAATSTLSSGVNLPARRVIIRTPTFNGRLLDPLTYRQMAGRAGRMGVDTEGESVLVCKEAERQKGVCLLQGSLQPISSCLVKREGEGLTTSMLRAILEIIVGGVASSPQDVRLYASCTLLAAGARYDTTGGETGGGVREGAIEACVEWLIENEFISIQREGNERGRGGEWDERGGAGGQERYCPTHLGSATLSSSLSPPEALGIFSDLQRAMKSFVLDNDLHTLYQITPVFAEWTTIDWYQFWCLWEGLGSSNKRVAELVGVQESFLARSVSGKLIAKTDRQRRQMAIHKRFFTTLVLQDLVNEVPLGTVATKYNCSRGQLQSLQQSASTYAGMVTVFCRRLGWHSLELLLSQYQTRLSFGVQRELVDLVRVSLLSATRARTLYDQGLATVAQLARAKVTEVEKALRKAVPFKSSRRAMDETEGEAAERRSLRCVWVSGGRALTEHEAAIEIVSEARLLLQQDLALLGVTWDPATLPTETRPNNDHDNDSPETQRDRSKSWRDKERRLNEKKEMEDRGRNVVEQKEVEGREKNEGEREGEEQRGREKNEGERTGEEQRGREKNEGEREGEEQRGREKNEGERTGEEQRGREKNEGERTGEEQRGREKNEGERTGEEQRGREKNEGVEVGERKERGGVEVGERKERGGVEVGERKERGGVEVGEREKRGVEVGERKERGGVEVGEREKRGVEVGERKERGGVEVGEREEGGNEEDPNLPVCDRRGINTQDLAELVSSPHPPLNPSNHPFHSPPPRFRAPTSRVEEPLTSVSGGTVKRDGLGVAGRSPAQACRRQPSTALRKVLRSIHSERREEGEEEERREDEKRGEREEEEKMGEREEKSVEKRESEERRRGTSFKLPPETLPVPAPILVSTPKSAPLLQSKAPPEVPVPPPPCLLSPVPPPPRLLSPVPPPLFLSSAQAPALSLSFVVKRRGVEEQDRCGSPELYEEEEEGKFGDSLELDTQTERMILLQDQREERERECANSQHERGRREKGGEEERGRRERGGEEERGRRKKGGEEEERGREKGGEEERGNREKGGEGKSTDVNPPNPSPVNSIHGNPHTYGFHDDAAPRYNFSLTDSQMEQILDNQILAGDNDDDDGPFPPPSAHRSSGTNENSLNGSSSFLFDSLYDSSLLAGLSHDSHQSEEEKEGPVVMETSLLSNQQRQRSGLIANQEAEEQEAVQWGESSFNLSEWGDSLLVGEHFLERRSLLRHTEGLQHEQDCGQTDRPQPDHGETEQQGPQPNHSNGQTDDRGRGKNTHDQCLTERPQHNHSGLLYEPKDNHNQTDRLTQNTGGEEVEPSWSERRGEKRREGMRNVVGEERGEKGGDGGVEKERDVRGVAVCESRLFKRPASRRDGGREREEEREKWRESEPSLLCSPGLQDIFDRWPSMSDQPSQHPLLPPAHTLSHTAVDNQDSEDSLTGLTDLTALGRAEEDRETEDSLTDLTALVRTEEDRETGETSVRCGETRQPLREKEGERRGENNVRWGGTWGQLGEREEGRSGGAHGDLIPPTQETVKLTISSTPTPRPIHQSAHSSRLPDQPAVSVGPQFLKPDPKTDTHSHSAPKIDLKPPPLPKTDPKPPPHPKTDPKPPPKTDTKPPPKTDTKPPPKTDTKPPPQPKTLLDSPPVLSSPSSLTDEGFTLQLSQDASLSPSSPSGGLAIIDVASDRTLFYTFIEEWRRKERYSLVPVCQTIEHGGDGGIGGRQMRGLPRCSSGSVVLTGLAVCWGGTDCYYISLLQQQSTEMCSSMAPPPLAADLPVGERVEQMRACLSKSLADGAGGVVMTYDIIQVYKTLVLSYGISLEGPCEDMKVASWLLDPGSEERTLTNMVTCYCPSELPLLDGRTHSPRLRAAIDSVLIHSTMGHLTTLMEKDGLIDVFRSVEMRSQVCLALLELNGIGFSWEECDRQKHVMQAKLSALETQAYSLAGHNFSLTSTEDVAQVLFRELRLPPSCDLSGGRGKKTLGYSRRGTGRAGLGKPFSTTKDILEKLSSLHPLPGVILEWRRITNALTTVVFPLQREKRHHPLLVMDRIHPVSQTHTATGRVSFTEPNIQNVPKDFEIQMASVVEESPPSQDGRRTGRGRSRLIRPPAPPPEGAVAFSVSMRHAFVPFTGGMVLAADYSQLELRVLAHLSKDKRLLQVLNGGADVFRCIAAEWKNIDLETVDDTLRQQAKQICYGIIYGMGAKSLGEQMGIEEDDAGAYIQSFKDRYTGIHRFLKETVRSCVCDLLCVCPGIHRFLKETVRSCVCDLLCVCPGIHRFLKETVRSCVCDLLCVCPGIHRFLKETVRSCVCDLLCVCPGIHRFLKETVRSCVCDLLCVCPGIHRFLKETVRSCVCDLLCVCPGIHRFLKETVRSCVCDLLCVCPGIHRFLKETVRSCVKKGFVQTLLGRRRYLPNINSNGYTRKQAERQAVNTTVQGSAADIVKLATVNIQQCLRDTYPAAPLSHQHTGNTYPAAPLSHQHTGNTYPAAPLSHQHTGNTYPAAPLSHQHTGNTYPAAPLSQQHTGNTYPAAPLSHQHTGNTYPAAPLSHQHTGNTYPAAPLSHQHTHW</sequence>
<dbReference type="GeneTree" id="ENSGT00940000158694"/>
<feature type="region of interest" description="Disordered" evidence="16">
    <location>
        <begin position="1865"/>
        <end position="2286"/>
    </location>
</feature>
<dbReference type="Gene3D" id="1.10.3380.20">
    <property type="match status" value="1"/>
</dbReference>
<dbReference type="InterPro" id="IPR012337">
    <property type="entry name" value="RNaseH-like_sf"/>
</dbReference>
<feature type="compositionally biased region" description="Basic and acidic residues" evidence="16">
    <location>
        <begin position="2203"/>
        <end position="2219"/>
    </location>
</feature>
<feature type="region of interest" description="Disordered" evidence="16">
    <location>
        <begin position="3095"/>
        <end position="3116"/>
    </location>
</feature>
<dbReference type="InterPro" id="IPR001650">
    <property type="entry name" value="Helicase_C-like"/>
</dbReference>
<dbReference type="GO" id="GO:0097681">
    <property type="term" value="P:double-strand break repair via alternative nonhomologous end joining"/>
    <property type="evidence" value="ECO:0007669"/>
    <property type="project" value="TreeGrafter"/>
</dbReference>
<evidence type="ECO:0000256" key="16">
    <source>
        <dbReference type="SAM" id="MobiDB-lite"/>
    </source>
</evidence>
<feature type="compositionally biased region" description="Polar residues" evidence="16">
    <location>
        <begin position="1724"/>
        <end position="1736"/>
    </location>
</feature>
<dbReference type="CDD" id="cd18795">
    <property type="entry name" value="SF2_C_Ski2"/>
    <property type="match status" value="1"/>
</dbReference>
<dbReference type="InterPro" id="IPR043502">
    <property type="entry name" value="DNA/RNA_pol_sf"/>
</dbReference>
<dbReference type="SUPFAM" id="SSF52540">
    <property type="entry name" value="P-loop containing nucleoside triphosphate hydrolases"/>
    <property type="match status" value="1"/>
</dbReference>
<dbReference type="SUPFAM" id="SSF158702">
    <property type="entry name" value="Sec63 N-terminal domain-like"/>
    <property type="match status" value="1"/>
</dbReference>
<feature type="compositionally biased region" description="Low complexity" evidence="16">
    <location>
        <begin position="2270"/>
        <end position="2285"/>
    </location>
</feature>
<dbReference type="Pfam" id="PF00271">
    <property type="entry name" value="Helicase_C"/>
    <property type="match status" value="1"/>
</dbReference>
<feature type="compositionally biased region" description="Pro residues" evidence="16">
    <location>
        <begin position="1533"/>
        <end position="1545"/>
    </location>
</feature>
<feature type="region of interest" description="Disordered" evidence="16">
    <location>
        <begin position="3137"/>
        <end position="3198"/>
    </location>
</feature>
<reference evidence="19" key="3">
    <citation type="submission" date="2025-09" db="UniProtKB">
        <authorList>
            <consortium name="Ensembl"/>
        </authorList>
    </citation>
    <scope>IDENTIFICATION</scope>
</reference>
<dbReference type="Gene3D" id="1.10.150.20">
    <property type="entry name" value="5' to 3' exonuclease, C-terminal subdomain"/>
    <property type="match status" value="2"/>
</dbReference>
<dbReference type="InterPro" id="IPR014001">
    <property type="entry name" value="Helicase_ATP-bd"/>
</dbReference>
<dbReference type="Gene3D" id="3.30.420.10">
    <property type="entry name" value="Ribonuclease H-like superfamily/Ribonuclease H"/>
    <property type="match status" value="1"/>
</dbReference>
<feature type="domain" description="Helicase C-terminal" evidence="18">
    <location>
        <begin position="534"/>
        <end position="763"/>
    </location>
</feature>
<dbReference type="Pfam" id="PF00270">
    <property type="entry name" value="DEAD"/>
    <property type="match status" value="1"/>
</dbReference>
<feature type="compositionally biased region" description="Polar residues" evidence="16">
    <location>
        <begin position="1757"/>
        <end position="1769"/>
    </location>
</feature>
<evidence type="ECO:0000256" key="12">
    <source>
        <dbReference type="ARBA" id="ARBA00023204"/>
    </source>
</evidence>
<feature type="region of interest" description="Disordered" evidence="16">
    <location>
        <begin position="1788"/>
        <end position="1828"/>
    </location>
</feature>
<dbReference type="SMART" id="SM00487">
    <property type="entry name" value="DEXDc"/>
    <property type="match status" value="1"/>
</dbReference>
<dbReference type="FunFam" id="1.20.1060.10:FF:000002">
    <property type="entry name" value="Polymerase (DNA directed), theta"/>
    <property type="match status" value="1"/>
</dbReference>
<feature type="compositionally biased region" description="Polar residues" evidence="16">
    <location>
        <begin position="3137"/>
        <end position="3157"/>
    </location>
</feature>
<evidence type="ECO:0000259" key="18">
    <source>
        <dbReference type="PROSITE" id="PS51194"/>
    </source>
</evidence>
<organism evidence="19 20">
    <name type="scientific">Oncorhynchus mykiss</name>
    <name type="common">Rainbow trout</name>
    <name type="synonym">Salmo gairdneri</name>
    <dbReference type="NCBI Taxonomy" id="8022"/>
    <lineage>
        <taxon>Eukaryota</taxon>
        <taxon>Metazoa</taxon>
        <taxon>Chordata</taxon>
        <taxon>Craniata</taxon>
        <taxon>Vertebrata</taxon>
        <taxon>Euteleostomi</taxon>
        <taxon>Actinopterygii</taxon>
        <taxon>Neopterygii</taxon>
        <taxon>Teleostei</taxon>
        <taxon>Protacanthopterygii</taxon>
        <taxon>Salmoniformes</taxon>
        <taxon>Salmonidae</taxon>
        <taxon>Salmoninae</taxon>
        <taxon>Oncorhynchus</taxon>
    </lineage>
</organism>
<dbReference type="PROSITE" id="PS00447">
    <property type="entry name" value="DNA_POLYMERASE_A"/>
    <property type="match status" value="1"/>
</dbReference>
<evidence type="ECO:0000313" key="20">
    <source>
        <dbReference type="Proteomes" id="UP000694395"/>
    </source>
</evidence>
<evidence type="ECO:0000256" key="2">
    <source>
        <dbReference type="ARBA" id="ARBA00004123"/>
    </source>
</evidence>
<dbReference type="FunFam" id="3.40.50.300:FF:000885">
    <property type="entry name" value="DNA polymerase theta"/>
    <property type="match status" value="1"/>
</dbReference>
<dbReference type="FunFam" id="1.10.3380.20:FF:000001">
    <property type="entry name" value="DNA polymerase theta"/>
    <property type="match status" value="1"/>
</dbReference>
<dbReference type="InterPro" id="IPR046931">
    <property type="entry name" value="HTH_61"/>
</dbReference>
<feature type="compositionally biased region" description="Basic and acidic residues" evidence="16">
    <location>
        <begin position="2227"/>
        <end position="2263"/>
    </location>
</feature>
<comment type="cofactor">
    <cofactor evidence="1">
        <name>Mg(2+)</name>
        <dbReference type="ChEBI" id="CHEBI:18420"/>
    </cofactor>
</comment>
<dbReference type="SMART" id="SM00482">
    <property type="entry name" value="POLAc"/>
    <property type="match status" value="1"/>
</dbReference>
<dbReference type="PANTHER" id="PTHR10133">
    <property type="entry name" value="DNA POLYMERASE I"/>
    <property type="match status" value="1"/>
</dbReference>
<evidence type="ECO:0000256" key="1">
    <source>
        <dbReference type="ARBA" id="ARBA00001946"/>
    </source>
</evidence>
<dbReference type="InterPro" id="IPR001098">
    <property type="entry name" value="DNA-dir_DNA_pol_A_palm_dom"/>
</dbReference>
<feature type="compositionally biased region" description="Basic and acidic residues" evidence="16">
    <location>
        <begin position="1620"/>
        <end position="1659"/>
    </location>
</feature>
<dbReference type="GO" id="GO:0006261">
    <property type="term" value="P:DNA-templated DNA replication"/>
    <property type="evidence" value="ECO:0007669"/>
    <property type="project" value="InterPro"/>
</dbReference>
<evidence type="ECO:0000256" key="3">
    <source>
        <dbReference type="ARBA" id="ARBA00007705"/>
    </source>
</evidence>
<feature type="region of interest" description="Disordered" evidence="16">
    <location>
        <begin position="1122"/>
        <end position="1545"/>
    </location>
</feature>
<evidence type="ECO:0000256" key="7">
    <source>
        <dbReference type="ARBA" id="ARBA00022741"/>
    </source>
</evidence>
<feature type="domain" description="Helicase ATP-binding" evidence="17">
    <location>
        <begin position="315"/>
        <end position="495"/>
    </location>
</feature>
<evidence type="ECO:0000256" key="8">
    <source>
        <dbReference type="ARBA" id="ARBA00022763"/>
    </source>
</evidence>
<dbReference type="InterPro" id="IPR019760">
    <property type="entry name" value="DNA-dir_DNA_pol_A_CS"/>
</dbReference>
<feature type="compositionally biased region" description="Basic and acidic residues" evidence="16">
    <location>
        <begin position="1669"/>
        <end position="1691"/>
    </location>
</feature>
<feature type="compositionally biased region" description="Basic and acidic residues" evidence="16">
    <location>
        <begin position="1899"/>
        <end position="1918"/>
    </location>
</feature>
<feature type="region of interest" description="Disordered" evidence="16">
    <location>
        <begin position="2715"/>
        <end position="2741"/>
    </location>
</feature>
<accession>A0A8K9XCJ8</accession>
<dbReference type="PROSITE" id="PS51192">
    <property type="entry name" value="HELICASE_ATP_BIND_1"/>
    <property type="match status" value="1"/>
</dbReference>
<dbReference type="GO" id="GO:0003887">
    <property type="term" value="F:DNA-directed DNA polymerase activity"/>
    <property type="evidence" value="ECO:0007669"/>
    <property type="project" value="UniProtKB-KW"/>
</dbReference>
<dbReference type="GO" id="GO:0003677">
    <property type="term" value="F:DNA binding"/>
    <property type="evidence" value="ECO:0007669"/>
    <property type="project" value="InterPro"/>
</dbReference>
<dbReference type="SUPFAM" id="SSF53098">
    <property type="entry name" value="Ribonuclease H-like"/>
    <property type="match status" value="1"/>
</dbReference>
<proteinExistence type="inferred from homology"/>
<evidence type="ECO:0000256" key="11">
    <source>
        <dbReference type="ARBA" id="ARBA00022932"/>
    </source>
</evidence>
<keyword evidence="11" id="KW-0239">DNA-directed DNA polymerase</keyword>
<evidence type="ECO:0000256" key="14">
    <source>
        <dbReference type="ARBA" id="ARBA00049244"/>
    </source>
</evidence>
<evidence type="ECO:0000256" key="10">
    <source>
        <dbReference type="ARBA" id="ARBA00022840"/>
    </source>
</evidence>
<dbReference type="PANTHER" id="PTHR10133:SF62">
    <property type="entry name" value="DNA POLYMERASE THETA"/>
    <property type="match status" value="1"/>
</dbReference>
<feature type="compositionally biased region" description="Polar residues" evidence="16">
    <location>
        <begin position="2162"/>
        <end position="2174"/>
    </location>
</feature>
<name>A0A8K9XCJ8_ONCMY</name>
<keyword evidence="13" id="KW-0539">Nucleus</keyword>
<feature type="region of interest" description="Disordered" evidence="16">
    <location>
        <begin position="22"/>
        <end position="42"/>
    </location>
</feature>
<dbReference type="CDD" id="cd08638">
    <property type="entry name" value="DNA_pol_A_theta"/>
    <property type="match status" value="1"/>
</dbReference>
<dbReference type="InterPro" id="IPR027417">
    <property type="entry name" value="P-loop_NTPase"/>
</dbReference>
<keyword evidence="7" id="KW-0547">Nucleotide-binding</keyword>
<evidence type="ECO:0000313" key="19">
    <source>
        <dbReference type="Ensembl" id="ENSOMYP00000130752.1"/>
    </source>
</evidence>
<feature type="compositionally biased region" description="Polar residues" evidence="16">
    <location>
        <begin position="2056"/>
        <end position="2074"/>
    </location>
</feature>
<dbReference type="CDD" id="cd18026">
    <property type="entry name" value="DEXHc_POLQ-like"/>
    <property type="match status" value="1"/>
</dbReference>
<feature type="compositionally biased region" description="Polar residues" evidence="16">
    <location>
        <begin position="1807"/>
        <end position="1816"/>
    </location>
</feature>
<comment type="similarity">
    <text evidence="3">Belongs to the DNA polymerase type-A family.</text>
</comment>
<dbReference type="Gene3D" id="1.20.1060.10">
    <property type="entry name" value="Taq DNA Polymerase, Chain T, domain 4"/>
    <property type="match status" value="1"/>
</dbReference>
<evidence type="ECO:0000256" key="4">
    <source>
        <dbReference type="ARBA" id="ARBA00012417"/>
    </source>
</evidence>
<dbReference type="InterPro" id="IPR048960">
    <property type="entry name" value="POLQ-like_helical"/>
</dbReference>
<evidence type="ECO:0000256" key="9">
    <source>
        <dbReference type="ARBA" id="ARBA00022801"/>
    </source>
</evidence>